<feature type="domain" description="INO80 complex subunit B-like conserved region" evidence="3">
    <location>
        <begin position="271"/>
        <end position="373"/>
    </location>
</feature>
<name>A0A0G2EIF2_PHACM</name>
<feature type="compositionally biased region" description="Acidic residues" evidence="2">
    <location>
        <begin position="211"/>
        <end position="224"/>
    </location>
</feature>
<feature type="compositionally biased region" description="Acidic residues" evidence="2">
    <location>
        <begin position="42"/>
        <end position="69"/>
    </location>
</feature>
<evidence type="ECO:0000313" key="5">
    <source>
        <dbReference type="Proteomes" id="UP000053317"/>
    </source>
</evidence>
<feature type="compositionally biased region" description="Acidic residues" evidence="2">
    <location>
        <begin position="336"/>
        <end position="347"/>
    </location>
</feature>
<dbReference type="AlphaFoldDB" id="A0A0G2EIF2"/>
<sequence>MPASKLREVTGISNSSSQRKTAGGRTVTGPRSSRNQRKVIDYSEDFGDEEDEEEELDDAEGEEDEEMDDFDKIGAEAEGGTDDDDMEMQEAPPPPTTRVRIKAPNQPPTSTRVNAPRGNLKATSGLSSSPAPKGTAANPSTVKPVEEQEMELDPDDDELSEEEDLDDEDEDENEEDEEDDEEEDAEGDEDEGEDDDELNDSALPTVAVNDVDAEEDDEDLDDGLNPDGSRASTPDYARLTKRQRNRGDEVEGGFMALPMEPQIKKHFTAEEHRMRRAEMARRRKNLSEKRNEEEKMTTINKLLKKQTTKKRGKSLAPDALSAAVAADSENPNNDTADNEELECEEEEIQKPNPLYARWVSGKNGIKLGVPEEWIGKKVGRYFEGAKNEGPARGARLVQEVK</sequence>
<feature type="compositionally biased region" description="Polar residues" evidence="2">
    <location>
        <begin position="121"/>
        <end position="130"/>
    </location>
</feature>
<evidence type="ECO:0000256" key="1">
    <source>
        <dbReference type="SAM" id="Coils"/>
    </source>
</evidence>
<dbReference type="InterPro" id="IPR006880">
    <property type="entry name" value="INO80B_C"/>
</dbReference>
<evidence type="ECO:0000259" key="3">
    <source>
        <dbReference type="SMART" id="SM01406"/>
    </source>
</evidence>
<comment type="caution">
    <text evidence="4">The sequence shown here is derived from an EMBL/GenBank/DDBJ whole genome shotgun (WGS) entry which is preliminary data.</text>
</comment>
<accession>A0A0G2EIF2</accession>
<evidence type="ECO:0000313" key="4">
    <source>
        <dbReference type="EMBL" id="KKY22169.1"/>
    </source>
</evidence>
<dbReference type="SMART" id="SM01406">
    <property type="entry name" value="PAPA-1"/>
    <property type="match status" value="1"/>
</dbReference>
<dbReference type="PANTHER" id="PTHR21561:SF12">
    <property type="entry name" value="INO80 COMPLEX SUBUNIT B"/>
    <property type="match status" value="1"/>
</dbReference>
<keyword evidence="5" id="KW-1185">Reference proteome</keyword>
<feature type="compositionally biased region" description="Low complexity" evidence="2">
    <location>
        <begin position="314"/>
        <end position="328"/>
    </location>
</feature>
<gene>
    <name evidence="4" type="ORF">UCRPC4_g03356</name>
</gene>
<feature type="compositionally biased region" description="Acidic residues" evidence="2">
    <location>
        <begin position="147"/>
        <end position="199"/>
    </location>
</feature>
<feature type="compositionally biased region" description="Acidic residues" evidence="2">
    <location>
        <begin position="79"/>
        <end position="88"/>
    </location>
</feature>
<protein>
    <recommendedName>
        <fullName evidence="3">INO80 complex subunit B-like conserved region domain-containing protein</fullName>
    </recommendedName>
</protein>
<keyword evidence="1" id="KW-0175">Coiled coil</keyword>
<dbReference type="GO" id="GO:0006338">
    <property type="term" value="P:chromatin remodeling"/>
    <property type="evidence" value="ECO:0007669"/>
    <property type="project" value="InterPro"/>
</dbReference>
<proteinExistence type="predicted"/>
<dbReference type="GO" id="GO:0031011">
    <property type="term" value="C:Ino80 complex"/>
    <property type="evidence" value="ECO:0007669"/>
    <property type="project" value="InterPro"/>
</dbReference>
<dbReference type="Proteomes" id="UP000053317">
    <property type="component" value="Unassembled WGS sequence"/>
</dbReference>
<organism evidence="4 5">
    <name type="scientific">Phaeomoniella chlamydospora</name>
    <name type="common">Phaeoacremonium chlamydosporum</name>
    <dbReference type="NCBI Taxonomy" id="158046"/>
    <lineage>
        <taxon>Eukaryota</taxon>
        <taxon>Fungi</taxon>
        <taxon>Dikarya</taxon>
        <taxon>Ascomycota</taxon>
        <taxon>Pezizomycotina</taxon>
        <taxon>Eurotiomycetes</taxon>
        <taxon>Chaetothyriomycetidae</taxon>
        <taxon>Phaeomoniellales</taxon>
        <taxon>Phaeomoniellaceae</taxon>
        <taxon>Phaeomoniella</taxon>
    </lineage>
</organism>
<evidence type="ECO:0000256" key="2">
    <source>
        <dbReference type="SAM" id="MobiDB-lite"/>
    </source>
</evidence>
<dbReference type="PANTHER" id="PTHR21561">
    <property type="entry name" value="INO80 COMPLEX SUBUNIT B"/>
    <property type="match status" value="1"/>
</dbReference>
<dbReference type="OrthoDB" id="2021186at2759"/>
<reference evidence="4 5" key="2">
    <citation type="submission" date="2015-05" db="EMBL/GenBank/DDBJ databases">
        <authorList>
            <person name="Morales-Cruz A."/>
            <person name="Amrine K.C."/>
            <person name="Cantu D."/>
        </authorList>
    </citation>
    <scope>NUCLEOTIDE SEQUENCE [LARGE SCALE GENOMIC DNA]</scope>
    <source>
        <strain evidence="4">UCRPC4</strain>
    </source>
</reference>
<reference evidence="4 5" key="1">
    <citation type="submission" date="2015-05" db="EMBL/GenBank/DDBJ databases">
        <title>Distinctive expansion of gene families associated with plant cell wall degradation and secondary metabolism in the genomes of grapevine trunk pathogens.</title>
        <authorList>
            <person name="Lawrence D.P."/>
            <person name="Travadon R."/>
            <person name="Rolshausen P.E."/>
            <person name="Baumgartner K."/>
        </authorList>
    </citation>
    <scope>NUCLEOTIDE SEQUENCE [LARGE SCALE GENOMIC DNA]</scope>
    <source>
        <strain evidence="4">UCRPC4</strain>
    </source>
</reference>
<dbReference type="EMBL" id="LCWF01000079">
    <property type="protein sequence ID" value="KKY22169.1"/>
    <property type="molecule type" value="Genomic_DNA"/>
</dbReference>
<dbReference type="Pfam" id="PF04795">
    <property type="entry name" value="PAPA-1"/>
    <property type="match status" value="1"/>
</dbReference>
<feature type="coiled-coil region" evidence="1">
    <location>
        <begin position="269"/>
        <end position="296"/>
    </location>
</feature>
<feature type="region of interest" description="Disordered" evidence="2">
    <location>
        <begin position="305"/>
        <end position="348"/>
    </location>
</feature>
<dbReference type="InterPro" id="IPR029523">
    <property type="entry name" value="INO80B/Ies2"/>
</dbReference>
<feature type="region of interest" description="Disordered" evidence="2">
    <location>
        <begin position="1"/>
        <end position="255"/>
    </location>
</feature>
<feature type="compositionally biased region" description="Polar residues" evidence="2">
    <location>
        <begin position="11"/>
        <end position="20"/>
    </location>
</feature>